<organism evidence="8 9">
    <name type="scientific">candidate division WOR-1 bacterium DG_54_3</name>
    <dbReference type="NCBI Taxonomy" id="1703775"/>
    <lineage>
        <taxon>Bacteria</taxon>
        <taxon>Bacillati</taxon>
        <taxon>Saganbacteria</taxon>
    </lineage>
</organism>
<dbReference type="SUPFAM" id="SSF57783">
    <property type="entry name" value="Zinc beta-ribbon"/>
    <property type="match status" value="1"/>
</dbReference>
<reference evidence="8 9" key="1">
    <citation type="journal article" date="2015" name="Microbiome">
        <title>Genomic resolution of linkages in carbon, nitrogen, and sulfur cycling among widespread estuary sediment bacteria.</title>
        <authorList>
            <person name="Baker B.J."/>
            <person name="Lazar C.S."/>
            <person name="Teske A.P."/>
            <person name="Dick G.J."/>
        </authorList>
    </citation>
    <scope>NUCLEOTIDE SEQUENCE [LARGE SCALE GENOMIC DNA]</scope>
    <source>
        <strain evidence="8">DG_54_3</strain>
    </source>
</reference>
<comment type="similarity">
    <text evidence="1">Belongs to the archaeal RpoM/eukaryotic RPA12/RPB9/RPC11 RNA polymerase family.</text>
</comment>
<dbReference type="GO" id="GO:0003899">
    <property type="term" value="F:DNA-directed RNA polymerase activity"/>
    <property type="evidence" value="ECO:0007669"/>
    <property type="project" value="InterPro"/>
</dbReference>
<dbReference type="InterPro" id="IPR001529">
    <property type="entry name" value="Zn_ribbon_RPB9"/>
</dbReference>
<evidence type="ECO:0000256" key="4">
    <source>
        <dbReference type="ARBA" id="ARBA00022833"/>
    </source>
</evidence>
<evidence type="ECO:0000313" key="8">
    <source>
        <dbReference type="EMBL" id="KPJ64571.1"/>
    </source>
</evidence>
<feature type="domain" description="TFIIS-type" evidence="7">
    <location>
        <begin position="58"/>
        <end position="98"/>
    </location>
</feature>
<dbReference type="InterPro" id="IPR001222">
    <property type="entry name" value="Znf_TFIIS"/>
</dbReference>
<evidence type="ECO:0000256" key="3">
    <source>
        <dbReference type="ARBA" id="ARBA00022771"/>
    </source>
</evidence>
<dbReference type="CDD" id="cd10511">
    <property type="entry name" value="Zn-ribbon_TFS"/>
    <property type="match status" value="1"/>
</dbReference>
<evidence type="ECO:0000256" key="6">
    <source>
        <dbReference type="ARBA" id="ARBA00023163"/>
    </source>
</evidence>
<evidence type="ECO:0000259" key="7">
    <source>
        <dbReference type="PROSITE" id="PS51133"/>
    </source>
</evidence>
<accession>A0A0S7XQU1</accession>
<dbReference type="EMBL" id="LIZX01000175">
    <property type="protein sequence ID" value="KPJ64571.1"/>
    <property type="molecule type" value="Genomic_DNA"/>
</dbReference>
<evidence type="ECO:0000256" key="2">
    <source>
        <dbReference type="ARBA" id="ARBA00022723"/>
    </source>
</evidence>
<dbReference type="Pfam" id="PF01096">
    <property type="entry name" value="Zn_ribbon_TFIIS"/>
    <property type="match status" value="1"/>
</dbReference>
<keyword evidence="8" id="KW-0240">DNA-directed RNA polymerase</keyword>
<dbReference type="GO" id="GO:0000428">
    <property type="term" value="C:DNA-directed RNA polymerase complex"/>
    <property type="evidence" value="ECO:0007669"/>
    <property type="project" value="UniProtKB-KW"/>
</dbReference>
<dbReference type="SMART" id="SM00440">
    <property type="entry name" value="ZnF_C2C2"/>
    <property type="match status" value="1"/>
</dbReference>
<dbReference type="Pfam" id="PF02150">
    <property type="entry name" value="Zn_ribbon_RPB9"/>
    <property type="match status" value="1"/>
</dbReference>
<dbReference type="GO" id="GO:0008270">
    <property type="term" value="F:zinc ion binding"/>
    <property type="evidence" value="ECO:0007669"/>
    <property type="project" value="UniProtKB-KW"/>
</dbReference>
<keyword evidence="5" id="KW-0805">Transcription regulation</keyword>
<dbReference type="PANTHER" id="PTHR11239:SF12">
    <property type="entry name" value="DNA-DIRECTED RNA POLYMERASE III SUBUNIT RPC10"/>
    <property type="match status" value="1"/>
</dbReference>
<proteinExistence type="inferred from homology"/>
<dbReference type="AlphaFoldDB" id="A0A0S7XQU1"/>
<gene>
    <name evidence="8" type="ORF">AMJ44_12605</name>
</gene>
<dbReference type="PIRSF" id="PIRSF005586">
    <property type="entry name" value="RNApol_RpoM"/>
    <property type="match status" value="1"/>
</dbReference>
<protein>
    <submittedName>
        <fullName evidence="8">DNA-directed RNA polymerase subunit M</fullName>
    </submittedName>
</protein>
<keyword evidence="2" id="KW-0479">Metal-binding</keyword>
<sequence length="100" mass="11748">MFCPECKSLMFPIEGYFVCRKCGYKIEIEGHQASTMQKATKERETLVIEGDLDTLPKTRVECPSCENKEAYWVIRQTRAADEPETRIYRCTKCGHTWREF</sequence>
<dbReference type="PANTHER" id="PTHR11239">
    <property type="entry name" value="DNA-DIRECTED RNA POLYMERASE"/>
    <property type="match status" value="1"/>
</dbReference>
<comment type="caution">
    <text evidence="8">The sequence shown here is derived from an EMBL/GenBank/DDBJ whole genome shotgun (WGS) entry which is preliminary data.</text>
</comment>
<dbReference type="GO" id="GO:0006351">
    <property type="term" value="P:DNA-templated transcription"/>
    <property type="evidence" value="ECO:0007669"/>
    <property type="project" value="InterPro"/>
</dbReference>
<evidence type="ECO:0000256" key="1">
    <source>
        <dbReference type="ARBA" id="ARBA00008925"/>
    </source>
</evidence>
<name>A0A0S7XQU1_UNCSA</name>
<dbReference type="PROSITE" id="PS01030">
    <property type="entry name" value="RNA_POL_M_15KD"/>
    <property type="match status" value="1"/>
</dbReference>
<dbReference type="Gene3D" id="2.20.25.10">
    <property type="match status" value="1"/>
</dbReference>
<dbReference type="NCBIfam" id="TIGR01384">
    <property type="entry name" value="TFS_arch"/>
    <property type="match status" value="1"/>
</dbReference>
<dbReference type="InterPro" id="IPR006288">
    <property type="entry name" value="TFS"/>
</dbReference>
<dbReference type="PATRIC" id="fig|1703775.3.peg.1598"/>
<keyword evidence="3" id="KW-0863">Zinc-finger</keyword>
<dbReference type="InterPro" id="IPR019761">
    <property type="entry name" value="DNA-dir_RNA_pol-M_15_CS"/>
</dbReference>
<dbReference type="PROSITE" id="PS00466">
    <property type="entry name" value="ZF_TFIIS_1"/>
    <property type="match status" value="1"/>
</dbReference>
<keyword evidence="6" id="KW-0804">Transcription</keyword>
<dbReference type="GO" id="GO:0003676">
    <property type="term" value="F:nucleic acid binding"/>
    <property type="evidence" value="ECO:0007669"/>
    <property type="project" value="InterPro"/>
</dbReference>
<dbReference type="Proteomes" id="UP000051861">
    <property type="component" value="Unassembled WGS sequence"/>
</dbReference>
<dbReference type="PROSITE" id="PS51133">
    <property type="entry name" value="ZF_TFIIS_2"/>
    <property type="match status" value="1"/>
</dbReference>
<dbReference type="InterPro" id="IPR012164">
    <property type="entry name" value="Rpa12/Rpb9/Rpc10/TFS"/>
</dbReference>
<dbReference type="GO" id="GO:0006355">
    <property type="term" value="P:regulation of DNA-templated transcription"/>
    <property type="evidence" value="ECO:0007669"/>
    <property type="project" value="InterPro"/>
</dbReference>
<keyword evidence="4" id="KW-0862">Zinc</keyword>
<evidence type="ECO:0000256" key="5">
    <source>
        <dbReference type="ARBA" id="ARBA00023015"/>
    </source>
</evidence>
<dbReference type="SMART" id="SM00661">
    <property type="entry name" value="RPOL9"/>
    <property type="match status" value="1"/>
</dbReference>
<evidence type="ECO:0000313" key="9">
    <source>
        <dbReference type="Proteomes" id="UP000051861"/>
    </source>
</evidence>